<evidence type="ECO:0000256" key="1">
    <source>
        <dbReference type="ARBA" id="ARBA00004651"/>
    </source>
</evidence>
<dbReference type="KEGG" id="lxy:O159_13640"/>
<dbReference type="PATRIC" id="fig|1389489.3.peg.1310"/>
<evidence type="ECO:0000256" key="2">
    <source>
        <dbReference type="ARBA" id="ARBA00022475"/>
    </source>
</evidence>
<keyword evidence="5 6" id="KW-0472">Membrane</keyword>
<comment type="subcellular location">
    <subcellularLocation>
        <location evidence="1">Cell membrane</location>
        <topology evidence="1">Multi-pass membrane protein</topology>
    </subcellularLocation>
</comment>
<evidence type="ECO:0000256" key="4">
    <source>
        <dbReference type="ARBA" id="ARBA00022989"/>
    </source>
</evidence>
<dbReference type="AlphaFoldDB" id="U3PD42"/>
<evidence type="ECO:0000256" key="5">
    <source>
        <dbReference type="ARBA" id="ARBA00023136"/>
    </source>
</evidence>
<evidence type="ECO:0000256" key="3">
    <source>
        <dbReference type="ARBA" id="ARBA00022692"/>
    </source>
</evidence>
<dbReference type="Pfam" id="PF13396">
    <property type="entry name" value="PLDc_N"/>
    <property type="match status" value="1"/>
</dbReference>
<name>U3PD42_LEIXC</name>
<evidence type="ECO:0000259" key="7">
    <source>
        <dbReference type="Pfam" id="PF13396"/>
    </source>
</evidence>
<proteinExistence type="predicted"/>
<keyword evidence="4 6" id="KW-1133">Transmembrane helix</keyword>
<organism evidence="8 9">
    <name type="scientific">Leifsonia xyli subsp. cynodontis DSM 46306</name>
    <dbReference type="NCBI Taxonomy" id="1389489"/>
    <lineage>
        <taxon>Bacteria</taxon>
        <taxon>Bacillati</taxon>
        <taxon>Actinomycetota</taxon>
        <taxon>Actinomycetes</taxon>
        <taxon>Micrococcales</taxon>
        <taxon>Microbacteriaceae</taxon>
        <taxon>Leifsonia</taxon>
    </lineage>
</organism>
<reference evidence="8 9" key="1">
    <citation type="journal article" date="2013" name="Genome Announc.">
        <title>Complete Genome Sequence of Leifsonia xyli subsp. cynodontis Strain DSM46306, a Gram-Positive Bacterial Pathogen of Grasses.</title>
        <authorList>
            <person name="Monteiro-Vitorello C.B."/>
            <person name="Zerillo M.M."/>
            <person name="Van Sluys M.A."/>
            <person name="Camargo L.E."/>
            <person name="Kitajima J.P."/>
        </authorList>
    </citation>
    <scope>NUCLEOTIDE SEQUENCE [LARGE SCALE GENOMIC DNA]</scope>
    <source>
        <strain evidence="8 9">DSM 46306</strain>
    </source>
</reference>
<keyword evidence="2" id="KW-1003">Cell membrane</keyword>
<gene>
    <name evidence="8" type="ORF">O159_13640</name>
</gene>
<keyword evidence="3 6" id="KW-0812">Transmembrane</keyword>
<dbReference type="InterPro" id="IPR027379">
    <property type="entry name" value="CLS_N"/>
</dbReference>
<dbReference type="Proteomes" id="UP000016743">
    <property type="component" value="Chromosome"/>
</dbReference>
<keyword evidence="9" id="KW-1185">Reference proteome</keyword>
<dbReference type="OrthoDB" id="5125212at2"/>
<evidence type="ECO:0000313" key="9">
    <source>
        <dbReference type="Proteomes" id="UP000016743"/>
    </source>
</evidence>
<dbReference type="GO" id="GO:0005886">
    <property type="term" value="C:plasma membrane"/>
    <property type="evidence" value="ECO:0007669"/>
    <property type="project" value="UniProtKB-SubCell"/>
</dbReference>
<protein>
    <recommendedName>
        <fullName evidence="7">Cardiolipin synthase N-terminal domain-containing protein</fullName>
    </recommendedName>
</protein>
<feature type="domain" description="Cardiolipin synthase N-terminal" evidence="7">
    <location>
        <begin position="24"/>
        <end position="66"/>
    </location>
</feature>
<dbReference type="RefSeq" id="WP_021754884.1">
    <property type="nucleotide sequence ID" value="NC_022438.1"/>
</dbReference>
<feature type="transmembrane region" description="Helical" evidence="6">
    <location>
        <begin position="6"/>
        <end position="33"/>
    </location>
</feature>
<sequence>MKTPDILGSVLIIVGFAALAAWLVFIVIAAVQIIRSSEMGYWTKLIWVAALVIFPLLGVIAWYAFGDRTRRIQNTVTAHLR</sequence>
<dbReference type="EMBL" id="CP006734">
    <property type="protein sequence ID" value="AGW41433.1"/>
    <property type="molecule type" value="Genomic_DNA"/>
</dbReference>
<evidence type="ECO:0000313" key="8">
    <source>
        <dbReference type="EMBL" id="AGW41433.1"/>
    </source>
</evidence>
<accession>U3PD42</accession>
<feature type="transmembrane region" description="Helical" evidence="6">
    <location>
        <begin position="45"/>
        <end position="65"/>
    </location>
</feature>
<evidence type="ECO:0000256" key="6">
    <source>
        <dbReference type="SAM" id="Phobius"/>
    </source>
</evidence>
<dbReference type="HOGENOM" id="CLU_2569621_0_0_11"/>